<comment type="similarity">
    <text evidence="1 10">Belongs to the class-I aminoacyl-tRNA synthetase family.</text>
</comment>
<dbReference type="Pfam" id="PF13603">
    <property type="entry name" value="tRNA-synt_1_2"/>
    <property type="match status" value="1"/>
</dbReference>
<protein>
    <recommendedName>
        <fullName evidence="2">leucine--tRNA ligase</fullName>
        <ecNumber evidence="2">6.1.1.4</ecNumber>
    </recommendedName>
    <alternativeName>
        <fullName evidence="8">Leucyl-tRNA synthetase</fullName>
    </alternativeName>
</protein>
<evidence type="ECO:0000256" key="8">
    <source>
        <dbReference type="ARBA" id="ARBA00030520"/>
    </source>
</evidence>
<keyword evidence="7 10" id="KW-0030">Aminoacyl-tRNA synthetase</keyword>
<dbReference type="InterPro" id="IPR001412">
    <property type="entry name" value="aa-tRNA-synth_I_CS"/>
</dbReference>
<reference evidence="16" key="2">
    <citation type="journal article" date="2014" name="BMC Genomics">
        <title>An improved genome of the model marine alga Ostreococcus tauri unfolds by assessing Illumina de novo assemblies.</title>
        <authorList>
            <person name="Blanc-Mathieu R."/>
            <person name="Verhelst B."/>
            <person name="Derelle E."/>
            <person name="Rombauts S."/>
            <person name="Bouget F.Y."/>
            <person name="Carre I."/>
            <person name="Chateau A."/>
            <person name="Eyre-Walker A."/>
            <person name="Grimsley N."/>
            <person name="Moreau H."/>
            <person name="Piegu B."/>
            <person name="Rivals E."/>
            <person name="Schackwitz W."/>
            <person name="Van de Peer Y."/>
            <person name="Piganeau G."/>
        </authorList>
    </citation>
    <scope>NUCLEOTIDE SEQUENCE</scope>
    <source>
        <strain evidence="16">RCC4221</strain>
    </source>
</reference>
<dbReference type="OrthoDB" id="15954at2759"/>
<dbReference type="InterPro" id="IPR002300">
    <property type="entry name" value="aa-tRNA-synth_Ia"/>
</dbReference>
<dbReference type="InterPro" id="IPR013155">
    <property type="entry name" value="M/V/L/I-tRNA-synth_anticd-bd"/>
</dbReference>
<dbReference type="GO" id="GO:0005739">
    <property type="term" value="C:mitochondrion"/>
    <property type="evidence" value="ECO:0007669"/>
    <property type="project" value="UniProtKB-ARBA"/>
</dbReference>
<dbReference type="Pfam" id="PF00133">
    <property type="entry name" value="tRNA-synt_1"/>
    <property type="match status" value="1"/>
</dbReference>
<dbReference type="GO" id="GO:0004823">
    <property type="term" value="F:leucine-tRNA ligase activity"/>
    <property type="evidence" value="ECO:0007669"/>
    <property type="project" value="UniProtKB-EC"/>
</dbReference>
<dbReference type="KEGG" id="ota:OT_ostta06g00460"/>
<evidence type="ECO:0000313" key="16">
    <source>
        <dbReference type="EMBL" id="CAL53315.1"/>
    </source>
</evidence>
<dbReference type="InParanoid" id="Q017U6"/>
<dbReference type="Proteomes" id="UP000009170">
    <property type="component" value="Unassembled WGS sequence"/>
</dbReference>
<keyword evidence="4 10" id="KW-0547">Nucleotide-binding</keyword>
<dbReference type="GO" id="GO:0002161">
    <property type="term" value="F:aminoacyl-tRNA deacylase activity"/>
    <property type="evidence" value="ECO:0007669"/>
    <property type="project" value="InterPro"/>
</dbReference>
<evidence type="ECO:0000256" key="9">
    <source>
        <dbReference type="ARBA" id="ARBA00047469"/>
    </source>
</evidence>
<dbReference type="Pfam" id="PF08264">
    <property type="entry name" value="Anticodon_1"/>
    <property type="match status" value="1"/>
</dbReference>
<feature type="region of interest" description="Disordered" evidence="11">
    <location>
        <begin position="1"/>
        <end position="23"/>
    </location>
</feature>
<evidence type="ECO:0000256" key="11">
    <source>
        <dbReference type="SAM" id="MobiDB-lite"/>
    </source>
</evidence>
<dbReference type="STRING" id="70448.Q017U6"/>
<dbReference type="InterPro" id="IPR009008">
    <property type="entry name" value="Val/Leu/Ile-tRNA-synth_edit"/>
</dbReference>
<organism evidence="16 18">
    <name type="scientific">Ostreococcus tauri</name>
    <name type="common">Marine green alga</name>
    <dbReference type="NCBI Taxonomy" id="70448"/>
    <lineage>
        <taxon>Eukaryota</taxon>
        <taxon>Viridiplantae</taxon>
        <taxon>Chlorophyta</taxon>
        <taxon>Mamiellophyceae</taxon>
        <taxon>Mamiellales</taxon>
        <taxon>Bathycoccaceae</taxon>
        <taxon>Ostreococcus</taxon>
    </lineage>
</organism>
<dbReference type="GO" id="GO:0006429">
    <property type="term" value="P:leucyl-tRNA aminoacylation"/>
    <property type="evidence" value="ECO:0007669"/>
    <property type="project" value="InterPro"/>
</dbReference>
<dbReference type="FunFam" id="1.10.730.10:FF:000011">
    <property type="entry name" value="Leucine--tRNA ligase chloroplastic/mitochondrial"/>
    <property type="match status" value="1"/>
</dbReference>
<evidence type="ECO:0000259" key="14">
    <source>
        <dbReference type="Pfam" id="PF09334"/>
    </source>
</evidence>
<dbReference type="InterPro" id="IPR015413">
    <property type="entry name" value="Methionyl/Leucyl_tRNA_Synth"/>
</dbReference>
<evidence type="ECO:0000313" key="17">
    <source>
        <dbReference type="EMBL" id="OUS48633.1"/>
    </source>
</evidence>
<accession>A0A1Y5IKK4</accession>
<dbReference type="GO" id="GO:0048608">
    <property type="term" value="P:reproductive structure development"/>
    <property type="evidence" value="ECO:0007669"/>
    <property type="project" value="UniProtKB-ARBA"/>
</dbReference>
<evidence type="ECO:0000256" key="3">
    <source>
        <dbReference type="ARBA" id="ARBA00022598"/>
    </source>
</evidence>
<feature type="domain" description="Methionyl/Valyl/Leucyl/Isoleucyl-tRNA synthetase anticodon-binding" evidence="13">
    <location>
        <begin position="725"/>
        <end position="838"/>
    </location>
</feature>
<dbReference type="InterPro" id="IPR014729">
    <property type="entry name" value="Rossmann-like_a/b/a_fold"/>
</dbReference>
<keyword evidence="18" id="KW-1185">Reference proteome</keyword>
<dbReference type="PRINTS" id="PR00985">
    <property type="entry name" value="TRNASYNTHLEU"/>
</dbReference>
<dbReference type="InterPro" id="IPR002302">
    <property type="entry name" value="Leu-tRNA-ligase"/>
</dbReference>
<feature type="domain" description="Leucyl-tRNA synthetase editing" evidence="15">
    <location>
        <begin position="241"/>
        <end position="424"/>
    </location>
</feature>
<dbReference type="PANTHER" id="PTHR43740:SF2">
    <property type="entry name" value="LEUCINE--TRNA LIGASE, MITOCHONDRIAL"/>
    <property type="match status" value="1"/>
</dbReference>
<dbReference type="RefSeq" id="XP_003079670.1">
    <property type="nucleotide sequence ID" value="XM_003079622.1"/>
</dbReference>
<evidence type="ECO:0000256" key="5">
    <source>
        <dbReference type="ARBA" id="ARBA00022840"/>
    </source>
</evidence>
<dbReference type="PANTHER" id="PTHR43740">
    <property type="entry name" value="LEUCYL-TRNA SYNTHETASE"/>
    <property type="match status" value="1"/>
</dbReference>
<dbReference type="HAMAP" id="MF_00049_B">
    <property type="entry name" value="Leu_tRNA_synth_B"/>
    <property type="match status" value="1"/>
</dbReference>
<dbReference type="OMA" id="GIEHACM"/>
<dbReference type="InterPro" id="IPR025709">
    <property type="entry name" value="Leu_tRNA-synth_edit"/>
</dbReference>
<dbReference type="Proteomes" id="UP000195557">
    <property type="component" value="Unassembled WGS sequence"/>
</dbReference>
<dbReference type="Pfam" id="PF09334">
    <property type="entry name" value="tRNA-synt_1g"/>
    <property type="match status" value="1"/>
</dbReference>
<dbReference type="FunFam" id="3.40.50.620:FF:000056">
    <property type="entry name" value="Leucine--tRNA ligase"/>
    <property type="match status" value="1"/>
</dbReference>
<dbReference type="SUPFAM" id="SSF47323">
    <property type="entry name" value="Anticodon-binding domain of a subclass of class I aminoacyl-tRNA synthetases"/>
    <property type="match status" value="1"/>
</dbReference>
<dbReference type="GO" id="GO:0005524">
    <property type="term" value="F:ATP binding"/>
    <property type="evidence" value="ECO:0007669"/>
    <property type="project" value="UniProtKB-KW"/>
</dbReference>
<dbReference type="InterPro" id="IPR009080">
    <property type="entry name" value="tRNAsynth_Ia_anticodon-bd"/>
</dbReference>
<keyword evidence="5 10" id="KW-0067">ATP-binding</keyword>
<dbReference type="FunFam" id="3.40.50.620:FF:000077">
    <property type="entry name" value="Leucine--tRNA ligase"/>
    <property type="match status" value="1"/>
</dbReference>
<feature type="domain" description="Methionyl/Leucyl tRNA synthetase" evidence="14">
    <location>
        <begin position="61"/>
        <end position="192"/>
    </location>
</feature>
<dbReference type="EC" id="6.1.1.4" evidence="2"/>
<comment type="catalytic activity">
    <reaction evidence="9">
        <text>tRNA(Leu) + L-leucine + ATP = L-leucyl-tRNA(Leu) + AMP + diphosphate</text>
        <dbReference type="Rhea" id="RHEA:11688"/>
        <dbReference type="Rhea" id="RHEA-COMP:9613"/>
        <dbReference type="Rhea" id="RHEA-COMP:9622"/>
        <dbReference type="ChEBI" id="CHEBI:30616"/>
        <dbReference type="ChEBI" id="CHEBI:33019"/>
        <dbReference type="ChEBI" id="CHEBI:57427"/>
        <dbReference type="ChEBI" id="CHEBI:78442"/>
        <dbReference type="ChEBI" id="CHEBI:78494"/>
        <dbReference type="ChEBI" id="CHEBI:456215"/>
        <dbReference type="EC" id="6.1.1.4"/>
    </reaction>
</comment>
<dbReference type="FunCoup" id="Q017U6">
    <property type="interactions" value="1674"/>
</dbReference>
<evidence type="ECO:0000256" key="7">
    <source>
        <dbReference type="ARBA" id="ARBA00023146"/>
    </source>
</evidence>
<gene>
    <name evidence="17" type="ORF">BE221DRAFT_144330</name>
    <name evidence="16" type="ORF">OT_ostta06g00460</name>
</gene>
<dbReference type="GO" id="GO:0009791">
    <property type="term" value="P:post-embryonic development"/>
    <property type="evidence" value="ECO:0007669"/>
    <property type="project" value="UniProtKB-ARBA"/>
</dbReference>
<dbReference type="NCBIfam" id="TIGR00396">
    <property type="entry name" value="leuS_bact"/>
    <property type="match status" value="1"/>
</dbReference>
<accession>A0A454Y0W1</accession>
<dbReference type="CDD" id="cd00812">
    <property type="entry name" value="LeuRS_core"/>
    <property type="match status" value="1"/>
</dbReference>
<dbReference type="SUPFAM" id="SSF50677">
    <property type="entry name" value="ValRS/IleRS/LeuRS editing domain"/>
    <property type="match status" value="1"/>
</dbReference>
<dbReference type="CDD" id="cd07958">
    <property type="entry name" value="Anticodon_Ia_Leu_BEm"/>
    <property type="match status" value="1"/>
</dbReference>
<dbReference type="Gene3D" id="1.10.730.10">
    <property type="entry name" value="Isoleucyl-tRNA Synthetase, Domain 1"/>
    <property type="match status" value="1"/>
</dbReference>
<proteinExistence type="inferred from homology"/>
<evidence type="ECO:0000256" key="1">
    <source>
        <dbReference type="ARBA" id="ARBA00005594"/>
    </source>
</evidence>
<reference evidence="16 18" key="1">
    <citation type="journal article" date="2006" name="Proc. Natl. Acad. Sci. U.S.A.">
        <title>Genome analysis of the smallest free-living eukaryote Ostreococcus tauri unveils many unique features.</title>
        <authorList>
            <person name="Derelle E."/>
            <person name="Ferraz C."/>
            <person name="Rombauts S."/>
            <person name="Rouze P."/>
            <person name="Worden A.Z."/>
            <person name="Robbens S."/>
            <person name="Partensky F."/>
            <person name="Degroeve S."/>
            <person name="Echeynie S."/>
            <person name="Cooke R."/>
            <person name="Saeys Y."/>
            <person name="Wuyts J."/>
            <person name="Jabbari K."/>
            <person name="Bowler C."/>
            <person name="Panaud O."/>
            <person name="Piegu B."/>
            <person name="Ball S.G."/>
            <person name="Ral J.-P."/>
            <person name="Bouget F.-Y."/>
            <person name="Piganeau G."/>
            <person name="De Baets B."/>
            <person name="Picard A."/>
            <person name="Delseny M."/>
            <person name="Demaille J."/>
            <person name="Van de Peer Y."/>
            <person name="Moreau H."/>
        </authorList>
    </citation>
    <scope>NUCLEOTIDE SEQUENCE [LARGE SCALE GENOMIC DNA]</scope>
    <source>
        <strain evidence="16 18">OTTH0595</strain>
    </source>
</reference>
<keyword evidence="6 10" id="KW-0648">Protein biosynthesis</keyword>
<dbReference type="SUPFAM" id="SSF52374">
    <property type="entry name" value="Nucleotidylyl transferase"/>
    <property type="match status" value="1"/>
</dbReference>
<reference evidence="17" key="3">
    <citation type="submission" date="2017-04" db="EMBL/GenBank/DDBJ databases">
        <title>Population genomics of picophytoplankton unveils novel chromosome hypervariability.</title>
        <authorList>
            <consortium name="DOE Joint Genome Institute"/>
            <person name="Blanc-Mathieu R."/>
            <person name="Krasovec M."/>
            <person name="Hebrard M."/>
            <person name="Yau S."/>
            <person name="Desgranges E."/>
            <person name="Martin J."/>
            <person name="Schackwitz W."/>
            <person name="Kuo A."/>
            <person name="Salin G."/>
            <person name="Donnadieu C."/>
            <person name="Desdevises Y."/>
            <person name="Sanchez-Ferandin S."/>
            <person name="Moreau H."/>
            <person name="Rivals E."/>
            <person name="Grigoriev I.V."/>
            <person name="Grimsley N."/>
            <person name="Eyre-Walker A."/>
            <person name="Piganeau G."/>
        </authorList>
    </citation>
    <scope>NUCLEOTIDE SEQUENCE [LARGE SCALE GENOMIC DNA]</scope>
    <source>
        <strain evidence="17">RCC 1115</strain>
    </source>
</reference>
<accession>Q017U6</accession>
<name>Q017U6_OSTTA</name>
<evidence type="ECO:0000256" key="4">
    <source>
        <dbReference type="ARBA" id="ARBA00022741"/>
    </source>
</evidence>
<evidence type="ECO:0000259" key="12">
    <source>
        <dbReference type="Pfam" id="PF00133"/>
    </source>
</evidence>
<evidence type="ECO:0000256" key="6">
    <source>
        <dbReference type="ARBA" id="ARBA00022917"/>
    </source>
</evidence>
<dbReference type="Gene3D" id="3.40.50.620">
    <property type="entry name" value="HUPs"/>
    <property type="match status" value="2"/>
</dbReference>
<dbReference type="EMBL" id="CAID01000006">
    <property type="protein sequence ID" value="CAL53315.1"/>
    <property type="molecule type" value="Genomic_DNA"/>
</dbReference>
<sequence>MARAVVGADASRDASTTTNEGGYPFGAIEGKWQKFWSDDKTFKTPREIDASKPKFYALDMFPYPSGAGLHVGHPEGYTATDIVARYKRMTGHNVLHPMGWDAFGLPAEQYAIETGTHPSQTTVKNVGRFREQLQSLGFSYDWDREVATCDAKYYKWTQWIFLRLLEKNLAYQAEVPVNWCPALGTVLANEEVIDGLSERGNHPVIRKPMKQWMLKITEYADRLLEDLDELDWPDSIKEMQRNWIGKSEGAQLGFSVDGMADAKLEVYTTRPDTLFGATYLVVAPEHPMIDALATESQKDEVVAYCETASRKSDLERTELSKVKTGVFTGSYATHPLTGDKVPIWVADYVLGSYGTGSIMAVPAHDERDYDFAKAFDLPITEVVSKPDGVEGVHSGGGKMMNSACSAIDVNGMDNVEAGVKITAYLDKNGIGRKQTNYKLRDWLFARQRYWGEPFPVVFPEDEPNLAVPVPESELPLILPETDNFKPSGSGEGPLANCEDWVKTVDPRTGKPARRETNTMPQWAGSCWYYLRFIDPTNEDALIDGSLEKYWLPVDLYVGGAEHAVLHLLYARFWHKVLYDIGVVSTKEPFQRLVSQGMILGEVEYSAHVDENGQFVEGNKTSGMSTIKVASGDVTKKGDGFVLTANPKVKVSARAHKMSKSRGNVVNPDDIVSAYGADSLRLYEMFMGPLRETKVWQTKGVEGCFRFLARTHRLMDKMTDDKPDEEGLKALNKCIAKVTEETEQMRFNTAISAMMELTNACTKMDKVSRDILEPFSLLLSPYAPHLSEEMWERLGHSGSNSKTSWPVADDSFLVEDTVDIGVQVNGKMRGTIQVSLETSQDDAMALATAMESVQKFLGPDIKKIIYVPGKILNIVAPQPKK</sequence>
<evidence type="ECO:0000259" key="15">
    <source>
        <dbReference type="Pfam" id="PF13603"/>
    </source>
</evidence>
<evidence type="ECO:0000256" key="10">
    <source>
        <dbReference type="RuleBase" id="RU363035"/>
    </source>
</evidence>
<dbReference type="FunFam" id="3.90.740.10:FF:000049">
    <property type="entry name" value="Os01g0120300 protein"/>
    <property type="match status" value="1"/>
</dbReference>
<keyword evidence="3 10" id="KW-0436">Ligase</keyword>
<dbReference type="PROSITE" id="PS00178">
    <property type="entry name" value="AA_TRNA_LIGASE_I"/>
    <property type="match status" value="1"/>
</dbReference>
<evidence type="ECO:0000259" key="13">
    <source>
        <dbReference type="Pfam" id="PF08264"/>
    </source>
</evidence>
<dbReference type="EMBL" id="KZ155774">
    <property type="protein sequence ID" value="OUS48633.1"/>
    <property type="molecule type" value="Genomic_DNA"/>
</dbReference>
<dbReference type="GeneID" id="9836454"/>
<evidence type="ECO:0000256" key="2">
    <source>
        <dbReference type="ARBA" id="ARBA00013164"/>
    </source>
</evidence>
<feature type="domain" description="Aminoacyl-tRNA synthetase class Ia" evidence="12">
    <location>
        <begin position="653"/>
        <end position="684"/>
    </location>
</feature>
<dbReference type="AlphaFoldDB" id="Q017U6"/>
<dbReference type="GO" id="GO:0005829">
    <property type="term" value="C:cytosol"/>
    <property type="evidence" value="ECO:0007669"/>
    <property type="project" value="TreeGrafter"/>
</dbReference>
<evidence type="ECO:0000313" key="18">
    <source>
        <dbReference type="Proteomes" id="UP000009170"/>
    </source>
</evidence>